<reference evidence="3 4" key="1">
    <citation type="submission" date="2016-08" db="EMBL/GenBank/DDBJ databases">
        <authorList>
            <person name="Seilhamer J.J."/>
        </authorList>
    </citation>
    <scope>NUCLEOTIDE SEQUENCE [LARGE SCALE GENOMIC DNA]</scope>
    <source>
        <strain evidence="3">ING2-E5A</strain>
    </source>
</reference>
<dbReference type="Pfam" id="PF20736">
    <property type="entry name" value="Glyco_hydro127M"/>
    <property type="match status" value="1"/>
</dbReference>
<evidence type="ECO:0000313" key="3">
    <source>
        <dbReference type="EMBL" id="SCM59063.1"/>
    </source>
</evidence>
<dbReference type="InterPro" id="IPR008928">
    <property type="entry name" value="6-hairpin_glycosidase_sf"/>
</dbReference>
<evidence type="ECO:0000259" key="2">
    <source>
        <dbReference type="Pfam" id="PF20736"/>
    </source>
</evidence>
<gene>
    <name evidence="3" type="ORF">ING2E5A_2252</name>
</gene>
<evidence type="ECO:0000259" key="1">
    <source>
        <dbReference type="Pfam" id="PF07944"/>
    </source>
</evidence>
<dbReference type="PANTHER" id="PTHR43465">
    <property type="entry name" value="DUF1680 DOMAIN PROTEIN (AFU_ORTHOLOGUE AFUA_1G08910)"/>
    <property type="match status" value="1"/>
</dbReference>
<evidence type="ECO:0000313" key="4">
    <source>
        <dbReference type="Proteomes" id="UP000178485"/>
    </source>
</evidence>
<dbReference type="InterPro" id="IPR012878">
    <property type="entry name" value="Beta-AFase-like_GH127_cat"/>
</dbReference>
<organism evidence="3 4">
    <name type="scientific">Petrimonas mucosa</name>
    <dbReference type="NCBI Taxonomy" id="1642646"/>
    <lineage>
        <taxon>Bacteria</taxon>
        <taxon>Pseudomonadati</taxon>
        <taxon>Bacteroidota</taxon>
        <taxon>Bacteroidia</taxon>
        <taxon>Bacteroidales</taxon>
        <taxon>Dysgonomonadaceae</taxon>
        <taxon>Petrimonas</taxon>
    </lineage>
</organism>
<dbReference type="GO" id="GO:0005975">
    <property type="term" value="P:carbohydrate metabolic process"/>
    <property type="evidence" value="ECO:0007669"/>
    <property type="project" value="InterPro"/>
</dbReference>
<dbReference type="InterPro" id="IPR049174">
    <property type="entry name" value="Beta-AFase-like"/>
</dbReference>
<accession>A0A1G4G941</accession>
<dbReference type="AlphaFoldDB" id="A0A1G4G941"/>
<dbReference type="STRING" id="1642646.ING2E5A_2252"/>
<dbReference type="EMBL" id="LT608328">
    <property type="protein sequence ID" value="SCM59063.1"/>
    <property type="molecule type" value="Genomic_DNA"/>
</dbReference>
<sequence>MRIHLTPLLSVLIGIASFFPVNGQDKFTALPYGSLSIGGEVGEKIDLCIENRVMAQDIGRLILPFQLRNDENWGFRCEFWGKWVTSAMLGYGYKPVPPYREIIDNAVNGLLLTQTADGYIGTYPDQHHLKDWDIWGRKYVLLGLLAYYDQIGDPATLEAAERVADHLIGEAGPGSSVNLAETGWIGWKGLASSSVLEPIALLYQRTGKQKYLDLAEHIVQLWKSPNKLTPTGIRLVDEAVAETPLWEMAGAPKAYEMMSCFEGLCELYRITGNQDYLKATRQLVKSIIRDEIMLVGSGSLHEIWCNGKMRQNDPMYQGLETCVTVTWMKLLYQMLRLTGDSMYADQLEISLYNALLASQTPDGEWWSYYTGLMGERVPSHLQFADVVMSCCVANGPRAMLLTPSWAVMRSENGFAVNLYAPMQGKMQSPGNQPFTLEMSTRYPVGGNVAITLSIPKKERFDIRLRIPEWSKKTVVTVNGERYRKKVSPGSYLTLKREWCNRDKIEVSFDMTGYVVNAPSGVPDAAIRRGPVILASDTRLIPFRHGVEVPPMYRYSFRKNRDGSIDLTLVDNPPVKEIWMTFQVPVTDESGKQHELPMCDYASAGNSWKAGNLFRVWLPQPFDFRHLYINNLDWRINVTDNGPRPEIPEIYKKQNNEE</sequence>
<dbReference type="SUPFAM" id="SSF48208">
    <property type="entry name" value="Six-hairpin glycosidases"/>
    <property type="match status" value="1"/>
</dbReference>
<dbReference type="PANTHER" id="PTHR43465:SF2">
    <property type="entry name" value="DUF1680 DOMAIN PROTEIN (AFU_ORTHOLOGUE AFUA_1G08910)"/>
    <property type="match status" value="1"/>
</dbReference>
<keyword evidence="4" id="KW-1185">Reference proteome</keyword>
<dbReference type="RefSeq" id="WP_071137405.1">
    <property type="nucleotide sequence ID" value="NZ_LT608328.1"/>
</dbReference>
<dbReference type="InterPro" id="IPR049046">
    <property type="entry name" value="Beta-AFase-like_GH127_middle"/>
</dbReference>
<feature type="domain" description="Non-reducing end beta-L-arabinofuranosidase-like GH127 middle" evidence="2">
    <location>
        <begin position="415"/>
        <end position="510"/>
    </location>
</feature>
<dbReference type="Pfam" id="PF07944">
    <property type="entry name" value="Beta-AFase-like_GH127_cat"/>
    <property type="match status" value="1"/>
</dbReference>
<dbReference type="KEGG" id="pmuc:ING2E5A_2252"/>
<dbReference type="Proteomes" id="UP000178485">
    <property type="component" value="Chromosome i"/>
</dbReference>
<feature type="domain" description="Non-reducing end beta-L-arabinofuranosidase-like GH127 catalytic" evidence="1">
    <location>
        <begin position="71"/>
        <end position="398"/>
    </location>
</feature>
<dbReference type="Gene3D" id="1.50.10.20">
    <property type="match status" value="1"/>
</dbReference>
<proteinExistence type="predicted"/>
<evidence type="ECO:0008006" key="5">
    <source>
        <dbReference type="Google" id="ProtNLM"/>
    </source>
</evidence>
<name>A0A1G4G941_9BACT</name>
<protein>
    <recommendedName>
        <fullName evidence="5">Non-reducing end beta-L-arabinofuranosidase</fullName>
    </recommendedName>
</protein>